<dbReference type="Proteomes" id="UP001151532">
    <property type="component" value="Chromosome 5"/>
</dbReference>
<dbReference type="OrthoDB" id="1744726at2759"/>
<evidence type="ECO:0000256" key="1">
    <source>
        <dbReference type="SAM" id="MobiDB-lite"/>
    </source>
</evidence>
<evidence type="ECO:0000313" key="3">
    <source>
        <dbReference type="EMBL" id="KAJ6774597.1"/>
    </source>
</evidence>
<protein>
    <submittedName>
        <fullName evidence="3">ALTERED INHERITANCE OF MITOCHONDRIA PROTEIN</fullName>
    </submittedName>
</protein>
<proteinExistence type="predicted"/>
<evidence type="ECO:0000313" key="4">
    <source>
        <dbReference type="Proteomes" id="UP001151532"/>
    </source>
</evidence>
<feature type="compositionally biased region" description="Basic and acidic residues" evidence="1">
    <location>
        <begin position="1"/>
        <end position="17"/>
    </location>
</feature>
<reference evidence="3" key="1">
    <citation type="submission" date="2022-11" db="EMBL/GenBank/DDBJ databases">
        <authorList>
            <person name="Hyden B.L."/>
            <person name="Feng K."/>
            <person name="Yates T."/>
            <person name="Jawdy S."/>
            <person name="Smart L.B."/>
            <person name="Muchero W."/>
        </authorList>
    </citation>
    <scope>NUCLEOTIDE SEQUENCE</scope>
    <source>
        <tissue evidence="3">Shoot tip</tissue>
    </source>
</reference>
<dbReference type="PANTHER" id="PTHR34566:SF2">
    <property type="entry name" value="ALTERED INHERITANCE OF MITOCHONDRIA PROTEIN"/>
    <property type="match status" value="1"/>
</dbReference>
<dbReference type="InterPro" id="IPR058517">
    <property type="entry name" value="DUF8204"/>
</dbReference>
<name>A0A9Q1AKN8_SALPP</name>
<accession>A0A9Q1AKN8</accession>
<keyword evidence="4" id="KW-1185">Reference proteome</keyword>
<dbReference type="Pfam" id="PF26631">
    <property type="entry name" value="DUF8204"/>
    <property type="match status" value="1"/>
</dbReference>
<sequence length="64" mass="7007">MESSKREGGEEEKRQSEKQIQNEGGGGSNLKGKSCKGYLYYSSTLKSNGINPRCIGIPRSLPRS</sequence>
<organism evidence="3 4">
    <name type="scientific">Salix purpurea</name>
    <name type="common">Purple osier willow</name>
    <dbReference type="NCBI Taxonomy" id="77065"/>
    <lineage>
        <taxon>Eukaryota</taxon>
        <taxon>Viridiplantae</taxon>
        <taxon>Streptophyta</taxon>
        <taxon>Embryophyta</taxon>
        <taxon>Tracheophyta</taxon>
        <taxon>Spermatophyta</taxon>
        <taxon>Magnoliopsida</taxon>
        <taxon>eudicotyledons</taxon>
        <taxon>Gunneridae</taxon>
        <taxon>Pentapetalae</taxon>
        <taxon>rosids</taxon>
        <taxon>fabids</taxon>
        <taxon>Malpighiales</taxon>
        <taxon>Salicaceae</taxon>
        <taxon>Saliceae</taxon>
        <taxon>Salix</taxon>
    </lineage>
</organism>
<reference evidence="3" key="2">
    <citation type="journal article" date="2023" name="Int. J. Mol. Sci.">
        <title>De Novo Assembly and Annotation of 11 Diverse Shrub Willow (Salix) Genomes Reveals Novel Gene Organization in Sex-Linked Regions.</title>
        <authorList>
            <person name="Hyden B."/>
            <person name="Feng K."/>
            <person name="Yates T.B."/>
            <person name="Jawdy S."/>
            <person name="Cereghino C."/>
            <person name="Smart L.B."/>
            <person name="Muchero W."/>
        </authorList>
    </citation>
    <scope>NUCLEOTIDE SEQUENCE</scope>
    <source>
        <tissue evidence="3">Shoot tip</tissue>
    </source>
</reference>
<dbReference type="EMBL" id="JAPFFK010000002">
    <property type="protein sequence ID" value="KAJ6774597.1"/>
    <property type="molecule type" value="Genomic_DNA"/>
</dbReference>
<gene>
    <name evidence="3" type="ORF">OIU79_017899</name>
</gene>
<comment type="caution">
    <text evidence="3">The sequence shown here is derived from an EMBL/GenBank/DDBJ whole genome shotgun (WGS) entry which is preliminary data.</text>
</comment>
<feature type="domain" description="DUF8204" evidence="2">
    <location>
        <begin position="31"/>
        <end position="62"/>
    </location>
</feature>
<dbReference type="AlphaFoldDB" id="A0A9Q1AKN8"/>
<feature type="region of interest" description="Disordered" evidence="1">
    <location>
        <begin position="1"/>
        <end position="34"/>
    </location>
</feature>
<dbReference type="PANTHER" id="PTHR34566">
    <property type="entry name" value="ALTERED INHERITANCE OF MITOCHONDRIA PROTEIN"/>
    <property type="match status" value="1"/>
</dbReference>
<evidence type="ECO:0000259" key="2">
    <source>
        <dbReference type="Pfam" id="PF26631"/>
    </source>
</evidence>